<evidence type="ECO:0000313" key="2">
    <source>
        <dbReference type="Proteomes" id="UP000076925"/>
    </source>
</evidence>
<protein>
    <submittedName>
        <fullName evidence="1">Uncharacterized protein</fullName>
    </submittedName>
</protein>
<gene>
    <name evidence="1" type="ORF">WA1_50220</name>
</gene>
<keyword evidence="2" id="KW-1185">Reference proteome</keyword>
<evidence type="ECO:0000313" key="1">
    <source>
        <dbReference type="EMBL" id="KYC34903.1"/>
    </source>
</evidence>
<name>A0A139WR47_9CYAN</name>
<organism evidence="1 2">
    <name type="scientific">Scytonema hofmannii PCC 7110</name>
    <dbReference type="NCBI Taxonomy" id="128403"/>
    <lineage>
        <taxon>Bacteria</taxon>
        <taxon>Bacillati</taxon>
        <taxon>Cyanobacteriota</taxon>
        <taxon>Cyanophyceae</taxon>
        <taxon>Nostocales</taxon>
        <taxon>Scytonemataceae</taxon>
        <taxon>Scytonema</taxon>
    </lineage>
</organism>
<dbReference type="EMBL" id="ANNX02000064">
    <property type="protein sequence ID" value="KYC34903.1"/>
    <property type="molecule type" value="Genomic_DNA"/>
</dbReference>
<dbReference type="Proteomes" id="UP000076925">
    <property type="component" value="Unassembled WGS sequence"/>
</dbReference>
<dbReference type="RefSeq" id="WP_017741095.1">
    <property type="nucleotide sequence ID" value="NZ_KQ976355.1"/>
</dbReference>
<dbReference type="AlphaFoldDB" id="A0A139WR47"/>
<dbReference type="OrthoDB" id="569978at2"/>
<proteinExistence type="predicted"/>
<reference evidence="1 2" key="1">
    <citation type="journal article" date="2013" name="Genome Biol. Evol.">
        <title>Genomes of Stigonematalean cyanobacteria (subsection V) and the evolution of oxygenic photosynthesis from prokaryotes to plastids.</title>
        <authorList>
            <person name="Dagan T."/>
            <person name="Roettger M."/>
            <person name="Stucken K."/>
            <person name="Landan G."/>
            <person name="Koch R."/>
            <person name="Major P."/>
            <person name="Gould S.B."/>
            <person name="Goremykin V.V."/>
            <person name="Rippka R."/>
            <person name="Tandeau de Marsac N."/>
            <person name="Gugger M."/>
            <person name="Lockhart P.J."/>
            <person name="Allen J.F."/>
            <person name="Brune I."/>
            <person name="Maus I."/>
            <person name="Puhler A."/>
            <person name="Martin W.F."/>
        </authorList>
    </citation>
    <scope>NUCLEOTIDE SEQUENCE [LARGE SCALE GENOMIC DNA]</scope>
    <source>
        <strain evidence="1 2">PCC 7110</strain>
    </source>
</reference>
<accession>A0A139WR47</accession>
<comment type="caution">
    <text evidence="1">The sequence shown here is derived from an EMBL/GenBank/DDBJ whole genome shotgun (WGS) entry which is preliminary data.</text>
</comment>
<sequence>MEKQQNEGARYIELVGKDNKPQAMLIGYSREWSKNITDRWRQRPQEAPRGNLNAKVIDHLSKAIPLIPAYLQNGCLFQVVGTPALVEGLKSGTYTLMQSGGASLGTVVSASSHKIVGQLRFAASSMAPIVAPFVAWSILNGIAGTIQLQRINKKLDEMMRKIERLEVRQEAEVIGRVLQATKTLEDLLTEYSHTGIFTSLMMQRLAIVEQEVGSVLERNRILIDRFAEQAKASRQNRGKHGAEQIATLLREEGPTVIHDMQLLVGLMGSQSRLHEAYLYYALQENPNDVNRRMEDIEIRNEEFQTVISGFPSITELRSHAERCLEEMNWFEKNLFNRTTKQQVQQLSNIQDPFAPQKSSALAVVPSYCFWQDEDGLNIRINR</sequence>